<dbReference type="Proteomes" id="UP000005143">
    <property type="component" value="Unassembled WGS sequence"/>
</dbReference>
<evidence type="ECO:0000256" key="6">
    <source>
        <dbReference type="SAM" id="Phobius"/>
    </source>
</evidence>
<dbReference type="GO" id="GO:0016020">
    <property type="term" value="C:membrane"/>
    <property type="evidence" value="ECO:0007669"/>
    <property type="project" value="UniProtKB-SubCell"/>
</dbReference>
<dbReference type="Gene3D" id="1.20.1740.10">
    <property type="entry name" value="Amino acid/polyamine transporter I"/>
    <property type="match status" value="1"/>
</dbReference>
<evidence type="ECO:0000256" key="3">
    <source>
        <dbReference type="ARBA" id="ARBA00022692"/>
    </source>
</evidence>
<proteinExistence type="predicted"/>
<dbReference type="PANTHER" id="PTHR45649:SF26">
    <property type="entry name" value="OS04G0435100 PROTEIN"/>
    <property type="match status" value="1"/>
</dbReference>
<sequence length="492" mass="51280">MTSPSGAAAAAQPPAAPHALRRDFTLRSAFSLAFAFISPIIALYAIFALGLGTSGASFWWAFPVVLAGQLLVALSLGELSSRWPIEGGLFQWSRKMLGRTYGWATGWAYIWTLIALMVATAYAASPFAAAALGVDDPSTELRLLLALGFLGLATLANVVGRKPLKIFVLVSIGCELIGSVVIGTILLVFHRENGIGDLFTGVAGGSGSFSFGPFLAAVAIVGWAFIGFESAADVAEEVEEPERNVPKALIWSLLLVAAIVMYAGLALILAIPDLPAVLAGKVDDPIAATLSAELGSWIVRPMMIVVCTGFTAGMVAVGAAVSRVVYAMARDRELPAPKLLSGLSAGEGLPINAIVVTAGISAVLLVGAVALEFYDTLIALATAGFYVAFAMPIFALLITRMRGGWEAGPFSLGRVRGTVVNVAAAAWLAFEVVNIAWPRDIGAAWYVEWGSILMIGVIGLLGVVVDTAVRRGERPAQTAGRLAPEAVGQAVR</sequence>
<protein>
    <submittedName>
        <fullName evidence="7">Amino acid permease-associated region</fullName>
    </submittedName>
</protein>
<feature type="transmembrane region" description="Helical" evidence="6">
    <location>
        <begin position="143"/>
        <end position="159"/>
    </location>
</feature>
<evidence type="ECO:0000256" key="1">
    <source>
        <dbReference type="ARBA" id="ARBA00004141"/>
    </source>
</evidence>
<feature type="transmembrane region" description="Helical" evidence="6">
    <location>
        <begin position="29"/>
        <end position="52"/>
    </location>
</feature>
<dbReference type="PIRSF" id="PIRSF006060">
    <property type="entry name" value="AA_transporter"/>
    <property type="match status" value="1"/>
</dbReference>
<feature type="transmembrane region" description="Helical" evidence="6">
    <location>
        <begin position="302"/>
        <end position="328"/>
    </location>
</feature>
<dbReference type="PANTHER" id="PTHR45649">
    <property type="entry name" value="AMINO-ACID PERMEASE BAT1"/>
    <property type="match status" value="1"/>
</dbReference>
<dbReference type="InterPro" id="IPR002293">
    <property type="entry name" value="AA/rel_permease1"/>
</dbReference>
<feature type="transmembrane region" description="Helical" evidence="6">
    <location>
        <begin position="443"/>
        <end position="465"/>
    </location>
</feature>
<feature type="transmembrane region" description="Helical" evidence="6">
    <location>
        <begin position="209"/>
        <end position="228"/>
    </location>
</feature>
<organism evidence="7 8">
    <name type="scientific">Patulibacter medicamentivorans</name>
    <dbReference type="NCBI Taxonomy" id="1097667"/>
    <lineage>
        <taxon>Bacteria</taxon>
        <taxon>Bacillati</taxon>
        <taxon>Actinomycetota</taxon>
        <taxon>Thermoleophilia</taxon>
        <taxon>Solirubrobacterales</taxon>
        <taxon>Patulibacteraceae</taxon>
        <taxon>Patulibacter</taxon>
    </lineage>
</organism>
<reference evidence="7 8" key="1">
    <citation type="journal article" date="2013" name="Biodegradation">
        <title>Quantitative proteomic analysis of ibuprofen-degrading Patulibacter sp. strain I11.</title>
        <authorList>
            <person name="Almeida B."/>
            <person name="Kjeldal H."/>
            <person name="Lolas I."/>
            <person name="Knudsen A.D."/>
            <person name="Carvalho G."/>
            <person name="Nielsen K.L."/>
            <person name="Barreto Crespo M.T."/>
            <person name="Stensballe A."/>
            <person name="Nielsen J.L."/>
        </authorList>
    </citation>
    <scope>NUCLEOTIDE SEQUENCE [LARGE SCALE GENOMIC DNA]</scope>
    <source>
        <strain evidence="7 8">I11</strain>
    </source>
</reference>
<keyword evidence="3 6" id="KW-0812">Transmembrane</keyword>
<comment type="subcellular location">
    <subcellularLocation>
        <location evidence="1">Membrane</location>
        <topology evidence="1">Multi-pass membrane protein</topology>
    </subcellularLocation>
</comment>
<evidence type="ECO:0000313" key="8">
    <source>
        <dbReference type="Proteomes" id="UP000005143"/>
    </source>
</evidence>
<dbReference type="GO" id="GO:0022857">
    <property type="term" value="F:transmembrane transporter activity"/>
    <property type="evidence" value="ECO:0007669"/>
    <property type="project" value="InterPro"/>
</dbReference>
<dbReference type="RefSeq" id="WP_007576722.1">
    <property type="nucleotide sequence ID" value="NZ_AGUD01000241.1"/>
</dbReference>
<dbReference type="PATRIC" id="fig|1097667.3.peg.3020"/>
<feature type="transmembrane region" description="Helical" evidence="6">
    <location>
        <begin position="166"/>
        <end position="189"/>
    </location>
</feature>
<feature type="transmembrane region" description="Helical" evidence="6">
    <location>
        <begin position="58"/>
        <end position="79"/>
    </location>
</feature>
<evidence type="ECO:0000256" key="2">
    <source>
        <dbReference type="ARBA" id="ARBA00022448"/>
    </source>
</evidence>
<feature type="transmembrane region" description="Helical" evidence="6">
    <location>
        <begin position="419"/>
        <end position="437"/>
    </location>
</feature>
<dbReference type="AlphaFoldDB" id="H0E886"/>
<accession>H0E886</accession>
<evidence type="ECO:0000256" key="4">
    <source>
        <dbReference type="ARBA" id="ARBA00022989"/>
    </source>
</evidence>
<feature type="transmembrane region" description="Helical" evidence="6">
    <location>
        <begin position="349"/>
        <end position="371"/>
    </location>
</feature>
<feature type="transmembrane region" description="Helical" evidence="6">
    <location>
        <begin position="100"/>
        <end position="123"/>
    </location>
</feature>
<dbReference type="OrthoDB" id="8274074at2"/>
<evidence type="ECO:0000256" key="5">
    <source>
        <dbReference type="ARBA" id="ARBA00023136"/>
    </source>
</evidence>
<gene>
    <name evidence="7" type="ORF">PAI11_30470</name>
</gene>
<feature type="transmembrane region" description="Helical" evidence="6">
    <location>
        <begin position="249"/>
        <end position="271"/>
    </location>
</feature>
<feature type="transmembrane region" description="Helical" evidence="6">
    <location>
        <begin position="377"/>
        <end position="398"/>
    </location>
</feature>
<keyword evidence="2" id="KW-0813">Transport</keyword>
<name>H0E886_9ACTN</name>
<dbReference type="Pfam" id="PF13520">
    <property type="entry name" value="AA_permease_2"/>
    <property type="match status" value="1"/>
</dbReference>
<evidence type="ECO:0000313" key="7">
    <source>
        <dbReference type="EMBL" id="EHN10087.1"/>
    </source>
</evidence>
<comment type="caution">
    <text evidence="7">The sequence shown here is derived from an EMBL/GenBank/DDBJ whole genome shotgun (WGS) entry which is preliminary data.</text>
</comment>
<keyword evidence="8" id="KW-1185">Reference proteome</keyword>
<keyword evidence="5 6" id="KW-0472">Membrane</keyword>
<keyword evidence="4 6" id="KW-1133">Transmembrane helix</keyword>
<dbReference type="EMBL" id="AGUD01000241">
    <property type="protein sequence ID" value="EHN10087.1"/>
    <property type="molecule type" value="Genomic_DNA"/>
</dbReference>